<organism evidence="1">
    <name type="scientific">marine sediment metagenome</name>
    <dbReference type="NCBI Taxonomy" id="412755"/>
    <lineage>
        <taxon>unclassified sequences</taxon>
        <taxon>metagenomes</taxon>
        <taxon>ecological metagenomes</taxon>
    </lineage>
</organism>
<gene>
    <name evidence="1" type="ORF">LCGC14_1263550</name>
</gene>
<name>A0A0F9KZZ2_9ZZZZ</name>
<accession>A0A0F9KZZ2</accession>
<comment type="caution">
    <text evidence="1">The sequence shown here is derived from an EMBL/GenBank/DDBJ whole genome shotgun (WGS) entry which is preliminary data.</text>
</comment>
<protein>
    <submittedName>
        <fullName evidence="1">Uncharacterized protein</fullName>
    </submittedName>
</protein>
<sequence>MAEYISPSQFIAKAHSNQSKFANALGQ</sequence>
<reference evidence="1" key="1">
    <citation type="journal article" date="2015" name="Nature">
        <title>Complex archaea that bridge the gap between prokaryotes and eukaryotes.</title>
        <authorList>
            <person name="Spang A."/>
            <person name="Saw J.H."/>
            <person name="Jorgensen S.L."/>
            <person name="Zaremba-Niedzwiedzka K."/>
            <person name="Martijn J."/>
            <person name="Lind A.E."/>
            <person name="van Eijk R."/>
            <person name="Schleper C."/>
            <person name="Guy L."/>
            <person name="Ettema T.J."/>
        </authorList>
    </citation>
    <scope>NUCLEOTIDE SEQUENCE</scope>
</reference>
<dbReference type="AlphaFoldDB" id="A0A0F9KZZ2"/>
<dbReference type="EMBL" id="LAZR01007024">
    <property type="protein sequence ID" value="KKM87964.1"/>
    <property type="molecule type" value="Genomic_DNA"/>
</dbReference>
<proteinExistence type="predicted"/>
<feature type="non-terminal residue" evidence="1">
    <location>
        <position position="27"/>
    </location>
</feature>
<evidence type="ECO:0000313" key="1">
    <source>
        <dbReference type="EMBL" id="KKM87964.1"/>
    </source>
</evidence>